<reference evidence="2 3" key="1">
    <citation type="submission" date="2023-07" db="EMBL/GenBank/DDBJ databases">
        <title>Comparative genomics of wheat-associated soil bacteria to identify genetic determinants of phenazine resistance.</title>
        <authorList>
            <person name="Mouncey N."/>
        </authorList>
    </citation>
    <scope>NUCLEOTIDE SEQUENCE [LARGE SCALE GENOMIC DNA]</scope>
    <source>
        <strain evidence="2 3">W4I9-1</strain>
    </source>
</reference>
<keyword evidence="3" id="KW-1185">Reference proteome</keyword>
<dbReference type="PANTHER" id="PTHR43319:SF3">
    <property type="entry name" value="BETA-LACTAMASE-RELATED DOMAIN-CONTAINING PROTEIN"/>
    <property type="match status" value="1"/>
</dbReference>
<proteinExistence type="predicted"/>
<dbReference type="SUPFAM" id="SSF56601">
    <property type="entry name" value="beta-lactamase/transpeptidase-like"/>
    <property type="match status" value="1"/>
</dbReference>
<dbReference type="PANTHER" id="PTHR43319">
    <property type="entry name" value="BETA-LACTAMASE-RELATED"/>
    <property type="match status" value="1"/>
</dbReference>
<feature type="domain" description="Beta-lactamase-related" evidence="1">
    <location>
        <begin position="34"/>
        <end position="385"/>
    </location>
</feature>
<gene>
    <name evidence="2" type="ORF">QFZ53_000741</name>
</gene>
<comment type="caution">
    <text evidence="2">The sequence shown here is derived from an EMBL/GenBank/DDBJ whole genome shotgun (WGS) entry which is preliminary data.</text>
</comment>
<dbReference type="AlphaFoldDB" id="A0AAW8ESX1"/>
<evidence type="ECO:0000313" key="2">
    <source>
        <dbReference type="EMBL" id="MDQ0646545.1"/>
    </source>
</evidence>
<dbReference type="InterPro" id="IPR052907">
    <property type="entry name" value="Beta-lactamase/esterase"/>
</dbReference>
<name>A0AAW8ESX1_9MICO</name>
<dbReference type="InterPro" id="IPR012338">
    <property type="entry name" value="Beta-lactam/transpept-like"/>
</dbReference>
<dbReference type="InterPro" id="IPR001466">
    <property type="entry name" value="Beta-lactam-related"/>
</dbReference>
<evidence type="ECO:0000259" key="1">
    <source>
        <dbReference type="Pfam" id="PF00144"/>
    </source>
</evidence>
<dbReference type="Proteomes" id="UP001244427">
    <property type="component" value="Unassembled WGS sequence"/>
</dbReference>
<evidence type="ECO:0000313" key="3">
    <source>
        <dbReference type="Proteomes" id="UP001244427"/>
    </source>
</evidence>
<organism evidence="2 3">
    <name type="scientific">Microbacterium natoriense</name>
    <dbReference type="NCBI Taxonomy" id="284570"/>
    <lineage>
        <taxon>Bacteria</taxon>
        <taxon>Bacillati</taxon>
        <taxon>Actinomycetota</taxon>
        <taxon>Actinomycetes</taxon>
        <taxon>Micrococcales</taxon>
        <taxon>Microbacteriaceae</taxon>
        <taxon>Microbacterium</taxon>
    </lineage>
</organism>
<accession>A0AAW8ESX1</accession>
<dbReference type="EMBL" id="JAUSXV010000001">
    <property type="protein sequence ID" value="MDQ0646545.1"/>
    <property type="molecule type" value="Genomic_DNA"/>
</dbReference>
<sequence length="393" mass="41269">MAIDRERDGGAVNTRIDGAVEAGFGGVADAFARAFDGRKGMGAALSVLVDGKTIVDVWAGEAGPDAAWKAETASVIFSCTKGLMAILVAQCVEQGSIGYDDLVVDHWPEFARNGKESTRVRHLLAHRAGVPALRRPLSRAQLLDFAQVVAEVEQSEPFWAPGTAYAYHPITHGWLVGEVLRRATGLSVRELFDRAISSPLGVDAWIGIPPAVEERVATMSIGATLADATARLVEDPQNHWPAQAMTLGGALPAALVGPGSGFNDPALHRAIIPGAGGVATARALATVWSATVTQTNGHRLIGEDVRMEATSVQSAGEPFFTAPGPWPAWGMGFQLDSGARRYVTPQGFGHDGAGGQVAFAEPEAKIGFAFLTNMMEAGDDRGTAIVDALRNAL</sequence>
<protein>
    <submittedName>
        <fullName evidence="2">CubicO group peptidase (Beta-lactamase class C family)</fullName>
    </submittedName>
</protein>
<dbReference type="Gene3D" id="3.40.710.10">
    <property type="entry name" value="DD-peptidase/beta-lactamase superfamily"/>
    <property type="match status" value="1"/>
</dbReference>
<dbReference type="Pfam" id="PF00144">
    <property type="entry name" value="Beta-lactamase"/>
    <property type="match status" value="1"/>
</dbReference>